<protein>
    <recommendedName>
        <fullName evidence="2">Altered inheritance of mitochondria protein 6</fullName>
    </recommendedName>
</protein>
<comment type="caution">
    <text evidence="5">The sequence shown here is derived from an EMBL/GenBank/DDBJ whole genome shotgun (WGS) entry which is preliminary data.</text>
</comment>
<dbReference type="GO" id="GO:0008081">
    <property type="term" value="F:phosphoric diester hydrolase activity"/>
    <property type="evidence" value="ECO:0007669"/>
    <property type="project" value="InterPro"/>
</dbReference>
<accession>A0A9P3FGK9</accession>
<keyword evidence="6" id="KW-1185">Reference proteome</keyword>
<evidence type="ECO:0000256" key="4">
    <source>
        <dbReference type="SAM" id="Phobius"/>
    </source>
</evidence>
<evidence type="ECO:0000256" key="2">
    <source>
        <dbReference type="ARBA" id="ARBA00014286"/>
    </source>
</evidence>
<evidence type="ECO:0000313" key="6">
    <source>
        <dbReference type="Proteomes" id="UP000825890"/>
    </source>
</evidence>
<feature type="compositionally biased region" description="Basic and acidic residues" evidence="3">
    <location>
        <begin position="77"/>
        <end position="103"/>
    </location>
</feature>
<dbReference type="GO" id="GO:0006629">
    <property type="term" value="P:lipid metabolic process"/>
    <property type="evidence" value="ECO:0007669"/>
    <property type="project" value="InterPro"/>
</dbReference>
<dbReference type="EMBL" id="BOLY01000006">
    <property type="protein sequence ID" value="GIZ46576.1"/>
    <property type="molecule type" value="Genomic_DNA"/>
</dbReference>
<feature type="region of interest" description="Disordered" evidence="3">
    <location>
        <begin position="1"/>
        <end position="26"/>
    </location>
</feature>
<reference evidence="5 6" key="1">
    <citation type="submission" date="2021-01" db="EMBL/GenBank/DDBJ databases">
        <title>Cercospora kikuchii MAFF 305040 whole genome shotgun sequence.</title>
        <authorList>
            <person name="Kashiwa T."/>
            <person name="Suzuki T."/>
        </authorList>
    </citation>
    <scope>NUCLEOTIDE SEQUENCE [LARGE SCALE GENOMIC DNA]</scope>
    <source>
        <strain evidence="5 6">MAFF 305040</strain>
    </source>
</reference>
<name>A0A9P3FGK9_9PEZI</name>
<keyword evidence="4" id="KW-1133">Transmembrane helix</keyword>
<dbReference type="RefSeq" id="XP_044661063.1">
    <property type="nucleotide sequence ID" value="XM_044805128.1"/>
</dbReference>
<keyword evidence="4" id="KW-0812">Transmembrane</keyword>
<feature type="transmembrane region" description="Helical" evidence="4">
    <location>
        <begin position="115"/>
        <end position="136"/>
    </location>
</feature>
<dbReference type="SUPFAM" id="SSF51695">
    <property type="entry name" value="PLC-like phosphodiesterases"/>
    <property type="match status" value="1"/>
</dbReference>
<dbReference type="GeneID" id="68295272"/>
<evidence type="ECO:0000256" key="1">
    <source>
        <dbReference type="ARBA" id="ARBA00008858"/>
    </source>
</evidence>
<keyword evidence="4" id="KW-0472">Membrane</keyword>
<sequence>MPGAMVLGNGSAKDKDMDESQSLTSSPILPVYYRDFDDDDEASSEHYFSERSQRRSTTVGHVLSFLGMTSRQRRRSRDHDQDHLGPRNDVLDGGKLRSSPVREGRRRRRSLAGTIRRTCVMVSVAALMFFGVLHILQAIVGRARLFWNLETDEIFLPEWGLAGRPGDGLANYPTDATRDVLPIRCHSHNDYWRKVPLYDALHWGCTGVEADVWHFDEELYVGHNTAALTKNRTFRNLYINPIVELLDTMNPHNAFGNTTGHGVFDADPDQSLTLLVDFKTEGRETYPHVHSQLSALREKNYLSYHDGKQFHKRAVTVVGTGNTPFDMVVGETERREIFFDAPLDRMWEPERERDTANLEIDESKTPFVGGGQGNVGTGIVTSADDFNSTNSWYASVSFARSIGFVWGGQLSASQLNKIRGQIRGAKRRGLYVRYWDTPNWPVSLRNSVWETLMREGVDMLNGDDLKGMAVENWKARVHGFW</sequence>
<dbReference type="PANTHER" id="PTHR31571:SF1">
    <property type="entry name" value="ALTERED INHERITANCE OF MITOCHONDRIA PROTEIN 6"/>
    <property type="match status" value="1"/>
</dbReference>
<dbReference type="AlphaFoldDB" id="A0A9P3FGK9"/>
<dbReference type="InterPro" id="IPR051236">
    <property type="entry name" value="HAT_RTT109-like"/>
</dbReference>
<gene>
    <name evidence="5" type="ORF">CKM354_000969700</name>
</gene>
<dbReference type="InterPro" id="IPR039559">
    <property type="entry name" value="AIM6_PI-PLC-like_dom"/>
</dbReference>
<dbReference type="Proteomes" id="UP000825890">
    <property type="component" value="Unassembled WGS sequence"/>
</dbReference>
<dbReference type="PANTHER" id="PTHR31571">
    <property type="entry name" value="ALTERED INHERITANCE OF MITOCHONDRIA PROTEIN 6"/>
    <property type="match status" value="1"/>
</dbReference>
<dbReference type="InterPro" id="IPR017946">
    <property type="entry name" value="PLC-like_Pdiesterase_TIM-brl"/>
</dbReference>
<evidence type="ECO:0000256" key="3">
    <source>
        <dbReference type="SAM" id="MobiDB-lite"/>
    </source>
</evidence>
<dbReference type="OrthoDB" id="4153866at2759"/>
<proteinExistence type="inferred from homology"/>
<evidence type="ECO:0000313" key="5">
    <source>
        <dbReference type="EMBL" id="GIZ46576.1"/>
    </source>
</evidence>
<organism evidence="5 6">
    <name type="scientific">Cercospora kikuchii</name>
    <dbReference type="NCBI Taxonomy" id="84275"/>
    <lineage>
        <taxon>Eukaryota</taxon>
        <taxon>Fungi</taxon>
        <taxon>Dikarya</taxon>
        <taxon>Ascomycota</taxon>
        <taxon>Pezizomycotina</taxon>
        <taxon>Dothideomycetes</taxon>
        <taxon>Dothideomycetidae</taxon>
        <taxon>Mycosphaerellales</taxon>
        <taxon>Mycosphaerellaceae</taxon>
        <taxon>Cercospora</taxon>
    </lineage>
</organism>
<feature type="region of interest" description="Disordered" evidence="3">
    <location>
        <begin position="69"/>
        <end position="108"/>
    </location>
</feature>
<dbReference type="CDD" id="cd08577">
    <property type="entry name" value="PI-PLCc_GDPD_SF_unchar3"/>
    <property type="match status" value="1"/>
</dbReference>
<comment type="similarity">
    <text evidence="1">Belongs to the AIM6 family.</text>
</comment>